<dbReference type="Proteomes" id="UP000054166">
    <property type="component" value="Unassembled WGS sequence"/>
</dbReference>
<feature type="region of interest" description="Disordered" evidence="1">
    <location>
        <begin position="1"/>
        <end position="38"/>
    </location>
</feature>
<dbReference type="AlphaFoldDB" id="A0A0C3EWL0"/>
<gene>
    <name evidence="2" type="ORF">PILCRDRAFT_16165</name>
</gene>
<evidence type="ECO:0000313" key="3">
    <source>
        <dbReference type="Proteomes" id="UP000054166"/>
    </source>
</evidence>
<name>A0A0C3EWL0_PILCF</name>
<reference evidence="3" key="2">
    <citation type="submission" date="2015-01" db="EMBL/GenBank/DDBJ databases">
        <title>Evolutionary Origins and Diversification of the Mycorrhizal Mutualists.</title>
        <authorList>
            <consortium name="DOE Joint Genome Institute"/>
            <consortium name="Mycorrhizal Genomics Consortium"/>
            <person name="Kohler A."/>
            <person name="Kuo A."/>
            <person name="Nagy L.G."/>
            <person name="Floudas D."/>
            <person name="Copeland A."/>
            <person name="Barry K.W."/>
            <person name="Cichocki N."/>
            <person name="Veneault-Fourrey C."/>
            <person name="LaButti K."/>
            <person name="Lindquist E.A."/>
            <person name="Lipzen A."/>
            <person name="Lundell T."/>
            <person name="Morin E."/>
            <person name="Murat C."/>
            <person name="Riley R."/>
            <person name="Ohm R."/>
            <person name="Sun H."/>
            <person name="Tunlid A."/>
            <person name="Henrissat B."/>
            <person name="Grigoriev I.V."/>
            <person name="Hibbett D.S."/>
            <person name="Martin F."/>
        </authorList>
    </citation>
    <scope>NUCLEOTIDE SEQUENCE [LARGE SCALE GENOMIC DNA]</scope>
    <source>
        <strain evidence="3">F 1598</strain>
    </source>
</reference>
<feature type="compositionally biased region" description="Polar residues" evidence="1">
    <location>
        <begin position="14"/>
        <end position="37"/>
    </location>
</feature>
<accession>A0A0C3EWL0</accession>
<sequence>MYRRSTHVPLNDHMISSQGSDSTGTLISARSQRNDGISLSEFHRTSVDLRSRHYRSSRYRR</sequence>
<protein>
    <submittedName>
        <fullName evidence="2">Uncharacterized protein</fullName>
    </submittedName>
</protein>
<dbReference type="EMBL" id="KN833135">
    <property type="protein sequence ID" value="KIM72399.1"/>
    <property type="molecule type" value="Genomic_DNA"/>
</dbReference>
<dbReference type="HOGENOM" id="CLU_2923500_0_0_1"/>
<organism evidence="2 3">
    <name type="scientific">Piloderma croceum (strain F 1598)</name>
    <dbReference type="NCBI Taxonomy" id="765440"/>
    <lineage>
        <taxon>Eukaryota</taxon>
        <taxon>Fungi</taxon>
        <taxon>Dikarya</taxon>
        <taxon>Basidiomycota</taxon>
        <taxon>Agaricomycotina</taxon>
        <taxon>Agaricomycetes</taxon>
        <taxon>Agaricomycetidae</taxon>
        <taxon>Atheliales</taxon>
        <taxon>Atheliaceae</taxon>
        <taxon>Piloderma</taxon>
    </lineage>
</organism>
<proteinExistence type="predicted"/>
<dbReference type="InParanoid" id="A0A0C3EWL0"/>
<reference evidence="2 3" key="1">
    <citation type="submission" date="2014-04" db="EMBL/GenBank/DDBJ databases">
        <authorList>
            <consortium name="DOE Joint Genome Institute"/>
            <person name="Kuo A."/>
            <person name="Tarkka M."/>
            <person name="Buscot F."/>
            <person name="Kohler A."/>
            <person name="Nagy L.G."/>
            <person name="Floudas D."/>
            <person name="Copeland A."/>
            <person name="Barry K.W."/>
            <person name="Cichocki N."/>
            <person name="Veneault-Fourrey C."/>
            <person name="LaButti K."/>
            <person name="Lindquist E.A."/>
            <person name="Lipzen A."/>
            <person name="Lundell T."/>
            <person name="Morin E."/>
            <person name="Murat C."/>
            <person name="Sun H."/>
            <person name="Tunlid A."/>
            <person name="Henrissat B."/>
            <person name="Grigoriev I.V."/>
            <person name="Hibbett D.S."/>
            <person name="Martin F."/>
            <person name="Nordberg H.P."/>
            <person name="Cantor M.N."/>
            <person name="Hua S.X."/>
        </authorList>
    </citation>
    <scope>NUCLEOTIDE SEQUENCE [LARGE SCALE GENOMIC DNA]</scope>
    <source>
        <strain evidence="2 3">F 1598</strain>
    </source>
</reference>
<evidence type="ECO:0000313" key="2">
    <source>
        <dbReference type="EMBL" id="KIM72399.1"/>
    </source>
</evidence>
<keyword evidence="3" id="KW-1185">Reference proteome</keyword>
<evidence type="ECO:0000256" key="1">
    <source>
        <dbReference type="SAM" id="MobiDB-lite"/>
    </source>
</evidence>